<dbReference type="EC" id="3.4.24.59" evidence="4"/>
<protein>
    <recommendedName>
        <fullName evidence="5">Mitochondrial intermediate peptidase</fullName>
        <ecNumber evidence="4">3.4.24.59</ecNumber>
    </recommendedName>
</protein>
<dbReference type="InterPro" id="IPR024077">
    <property type="entry name" value="Neurolysin/TOP_dom2"/>
</dbReference>
<evidence type="ECO:0000256" key="4">
    <source>
        <dbReference type="ARBA" id="ARBA00012441"/>
    </source>
</evidence>
<dbReference type="AlphaFoldDB" id="A0A1B7TJ28"/>
<dbReference type="Pfam" id="PF01432">
    <property type="entry name" value="Peptidase_M3"/>
    <property type="match status" value="1"/>
</dbReference>
<feature type="non-terminal residue" evidence="15">
    <location>
        <position position="1"/>
    </location>
</feature>
<evidence type="ECO:0000256" key="5">
    <source>
        <dbReference type="ARBA" id="ARBA00018046"/>
    </source>
</evidence>
<evidence type="ECO:0000313" key="16">
    <source>
        <dbReference type="Proteomes" id="UP000092321"/>
    </source>
</evidence>
<evidence type="ECO:0000256" key="9">
    <source>
        <dbReference type="ARBA" id="ARBA00022833"/>
    </source>
</evidence>
<evidence type="ECO:0000256" key="12">
    <source>
        <dbReference type="ARBA" id="ARBA00023128"/>
    </source>
</evidence>
<dbReference type="OrthoDB" id="17530at2759"/>
<evidence type="ECO:0000259" key="14">
    <source>
        <dbReference type="Pfam" id="PF01432"/>
    </source>
</evidence>
<keyword evidence="16" id="KW-1185">Reference proteome</keyword>
<proteinExistence type="inferred from homology"/>
<gene>
    <name evidence="15" type="ORF">HANVADRAFT_15016</name>
</gene>
<feature type="non-terminal residue" evidence="15">
    <location>
        <position position="695"/>
    </location>
</feature>
<evidence type="ECO:0000256" key="7">
    <source>
        <dbReference type="ARBA" id="ARBA00022723"/>
    </source>
</evidence>
<keyword evidence="6 13" id="KW-0645">Protease</keyword>
<organism evidence="15 16">
    <name type="scientific">Hanseniaspora valbyensis NRRL Y-1626</name>
    <dbReference type="NCBI Taxonomy" id="766949"/>
    <lineage>
        <taxon>Eukaryota</taxon>
        <taxon>Fungi</taxon>
        <taxon>Dikarya</taxon>
        <taxon>Ascomycota</taxon>
        <taxon>Saccharomycotina</taxon>
        <taxon>Saccharomycetes</taxon>
        <taxon>Saccharomycodales</taxon>
        <taxon>Saccharomycodaceae</taxon>
        <taxon>Hanseniaspora</taxon>
    </lineage>
</organism>
<dbReference type="CDD" id="cd06457">
    <property type="entry name" value="M3A_MIP"/>
    <property type="match status" value="1"/>
</dbReference>
<evidence type="ECO:0000313" key="15">
    <source>
        <dbReference type="EMBL" id="OBA28739.1"/>
    </source>
</evidence>
<sequence>SHSSSEIKKLFNDSTYFKNFNKKNAVSTDVGLFSNKLITSPEGLYKFYKLYLYKCQHLLKIIHQDQSNKADTLFIQRIDNLSNNLCKVIDLCEMVRSLHPNEQYVNMANQIYDEMFEFMNILNTDIILYNNLNRVMKNKDRLNLDEEETIVGQILLDDFNKSGLFMNDDKIKDQFITISSQISQLGQEFVISGQEPPFDEQNNDSIWEVSLEQLKKSLPETVYDNLPMKKTNYLFKNPDKIKLNKNNFFLLYQINKYSSNEELRKKTWAYMNMSNGDQISKLSTLLKLRLRLANLLNEKNFNSYQLKNKLIGNSDNVKLLLTNLVKDFKPEATKELAVLADDKTSKVNAWDKEYLQQKNLKLNCVPQLKLNLGSVMSELFYLLSKLYSLKFVVKPMSAKETWCESVRKVEIYDTKTDKIKGLLYLDLFHRDYKTPNASHFTVTTSKKLNDQEIVYEKEDINATCIISDNVQLPIIVINTSIYDPNSISKSDMDTIFHEMGHAMHSILSLTKLQNCSGTRCVADFVELPSILMELFSSDPKVLANVIGGENTDIKLPKENFKALEMIQQIKLSLLDYKFHQATKESDLDEEKLITTYHNLEKEVDILPDTVTNWFGKFGHLFGYGSSYYTYILDRIIAIKIYEKLFSKNPYNSVSGELLKDNLLKYGGSRSPWECLADVFDNKELIKGDKKAIEYI</sequence>
<dbReference type="InterPro" id="IPR024079">
    <property type="entry name" value="MetalloPept_cat_dom_sf"/>
</dbReference>
<dbReference type="GO" id="GO:0005759">
    <property type="term" value="C:mitochondrial matrix"/>
    <property type="evidence" value="ECO:0007669"/>
    <property type="project" value="UniProtKB-SubCell"/>
</dbReference>
<keyword evidence="7 13" id="KW-0479">Metal-binding</keyword>
<dbReference type="EMBL" id="LXPE01000002">
    <property type="protein sequence ID" value="OBA28739.1"/>
    <property type="molecule type" value="Genomic_DNA"/>
</dbReference>
<name>A0A1B7TJ28_9ASCO</name>
<dbReference type="SUPFAM" id="SSF55486">
    <property type="entry name" value="Metalloproteases ('zincins'), catalytic domain"/>
    <property type="match status" value="1"/>
</dbReference>
<evidence type="ECO:0000256" key="6">
    <source>
        <dbReference type="ARBA" id="ARBA00022670"/>
    </source>
</evidence>
<dbReference type="Gene3D" id="3.40.390.10">
    <property type="entry name" value="Collagenase (Catalytic Domain)"/>
    <property type="match status" value="1"/>
</dbReference>
<comment type="catalytic activity">
    <reaction evidence="1">
        <text>Release of an N-terminal octapeptide as second stage of processing of some proteins imported into the mitochondrion.</text>
        <dbReference type="EC" id="3.4.24.59"/>
    </reaction>
</comment>
<evidence type="ECO:0000256" key="10">
    <source>
        <dbReference type="ARBA" id="ARBA00022946"/>
    </source>
</evidence>
<keyword evidence="8 13" id="KW-0378">Hydrolase</keyword>
<evidence type="ECO:0000256" key="3">
    <source>
        <dbReference type="ARBA" id="ARBA00006040"/>
    </source>
</evidence>
<reference evidence="16" key="1">
    <citation type="journal article" date="2016" name="Proc. Natl. Acad. Sci. U.S.A.">
        <title>Comparative genomics of biotechnologically important yeasts.</title>
        <authorList>
            <person name="Riley R."/>
            <person name="Haridas S."/>
            <person name="Wolfe K.H."/>
            <person name="Lopes M.R."/>
            <person name="Hittinger C.T."/>
            <person name="Goeker M."/>
            <person name="Salamov A.A."/>
            <person name="Wisecaver J.H."/>
            <person name="Long T.M."/>
            <person name="Calvey C.H."/>
            <person name="Aerts A.L."/>
            <person name="Barry K.W."/>
            <person name="Choi C."/>
            <person name="Clum A."/>
            <person name="Coughlan A.Y."/>
            <person name="Deshpande S."/>
            <person name="Douglass A.P."/>
            <person name="Hanson S.J."/>
            <person name="Klenk H.-P."/>
            <person name="LaButti K.M."/>
            <person name="Lapidus A."/>
            <person name="Lindquist E.A."/>
            <person name="Lipzen A.M."/>
            <person name="Meier-Kolthoff J.P."/>
            <person name="Ohm R.A."/>
            <person name="Otillar R.P."/>
            <person name="Pangilinan J.L."/>
            <person name="Peng Y."/>
            <person name="Rokas A."/>
            <person name="Rosa C.A."/>
            <person name="Scheuner C."/>
            <person name="Sibirny A.A."/>
            <person name="Slot J.C."/>
            <person name="Stielow J.B."/>
            <person name="Sun H."/>
            <person name="Kurtzman C.P."/>
            <person name="Blackwell M."/>
            <person name="Grigoriev I.V."/>
            <person name="Jeffries T.W."/>
        </authorList>
    </citation>
    <scope>NUCLEOTIDE SEQUENCE [LARGE SCALE GENOMIC DNA]</scope>
    <source>
        <strain evidence="16">NRRL Y-1626</strain>
    </source>
</reference>
<keyword evidence="9 13" id="KW-0862">Zinc</keyword>
<dbReference type="GO" id="GO:0004222">
    <property type="term" value="F:metalloendopeptidase activity"/>
    <property type="evidence" value="ECO:0007669"/>
    <property type="project" value="UniProtKB-EC"/>
</dbReference>
<comment type="subcellular location">
    <subcellularLocation>
        <location evidence="2">Mitochondrion matrix</location>
    </subcellularLocation>
</comment>
<dbReference type="GO" id="GO:0006627">
    <property type="term" value="P:protein processing involved in protein targeting to mitochondrion"/>
    <property type="evidence" value="ECO:0007669"/>
    <property type="project" value="TreeGrafter"/>
</dbReference>
<evidence type="ECO:0000256" key="1">
    <source>
        <dbReference type="ARBA" id="ARBA00000436"/>
    </source>
</evidence>
<dbReference type="GO" id="GO:0006518">
    <property type="term" value="P:peptide metabolic process"/>
    <property type="evidence" value="ECO:0007669"/>
    <property type="project" value="TreeGrafter"/>
</dbReference>
<comment type="cofactor">
    <cofactor evidence="13">
        <name>Zn(2+)</name>
        <dbReference type="ChEBI" id="CHEBI:29105"/>
    </cofactor>
    <text evidence="13">Binds 1 zinc ion.</text>
</comment>
<evidence type="ECO:0000256" key="13">
    <source>
        <dbReference type="RuleBase" id="RU003435"/>
    </source>
</evidence>
<evidence type="ECO:0000256" key="8">
    <source>
        <dbReference type="ARBA" id="ARBA00022801"/>
    </source>
</evidence>
<keyword evidence="10" id="KW-0809">Transit peptide</keyword>
<dbReference type="GO" id="GO:0046872">
    <property type="term" value="F:metal ion binding"/>
    <property type="evidence" value="ECO:0007669"/>
    <property type="project" value="UniProtKB-UniRule"/>
</dbReference>
<comment type="caution">
    <text evidence="15">The sequence shown here is derived from an EMBL/GenBank/DDBJ whole genome shotgun (WGS) entry which is preliminary data.</text>
</comment>
<dbReference type="InterPro" id="IPR001567">
    <property type="entry name" value="Pept_M3A_M3B_dom"/>
</dbReference>
<evidence type="ECO:0000256" key="2">
    <source>
        <dbReference type="ARBA" id="ARBA00004305"/>
    </source>
</evidence>
<keyword evidence="11 13" id="KW-0482">Metalloprotease</keyword>
<evidence type="ECO:0000256" key="11">
    <source>
        <dbReference type="ARBA" id="ARBA00023049"/>
    </source>
</evidence>
<feature type="domain" description="Peptidase M3A/M3B catalytic" evidence="14">
    <location>
        <begin position="256"/>
        <end position="681"/>
    </location>
</feature>
<dbReference type="Proteomes" id="UP000092321">
    <property type="component" value="Unassembled WGS sequence"/>
</dbReference>
<dbReference type="PANTHER" id="PTHR11804:SF79">
    <property type="entry name" value="MITOCHONDRIAL INTERMEDIATE PEPTIDASE"/>
    <property type="match status" value="1"/>
</dbReference>
<dbReference type="InterPro" id="IPR045090">
    <property type="entry name" value="Pept_M3A_M3B"/>
</dbReference>
<comment type="similarity">
    <text evidence="3 13">Belongs to the peptidase M3 family.</text>
</comment>
<dbReference type="Gene3D" id="1.10.1370.10">
    <property type="entry name" value="Neurolysin, domain 3"/>
    <property type="match status" value="2"/>
</dbReference>
<dbReference type="InterPro" id="IPR033851">
    <property type="entry name" value="M3A_MIP"/>
</dbReference>
<dbReference type="PANTHER" id="PTHR11804">
    <property type="entry name" value="PROTEASE M3 THIMET OLIGOPEPTIDASE-RELATED"/>
    <property type="match status" value="1"/>
</dbReference>
<keyword evidence="12" id="KW-0496">Mitochondrion</keyword>
<accession>A0A1B7TJ28</accession>